<dbReference type="EMBL" id="WAAU01000008">
    <property type="protein sequence ID" value="KAB1159456.1"/>
    <property type="molecule type" value="Genomic_DNA"/>
</dbReference>
<sequence>MLPEIIDRHPSAIIPLEGVTSKLIQAGNQQFIFMEFENDAEVPTHSHNAQWGIVLDGEMELTIDGKPRLLKKGDSYFIEKDVLHSAKIKAGYKDLTLFDQADRYKTL</sequence>
<dbReference type="AlphaFoldDB" id="A0A7J5APB3"/>
<dbReference type="SUPFAM" id="SSF51182">
    <property type="entry name" value="RmlC-like cupins"/>
    <property type="match status" value="1"/>
</dbReference>
<feature type="domain" description="Cupin type-2" evidence="1">
    <location>
        <begin position="34"/>
        <end position="86"/>
    </location>
</feature>
<dbReference type="RefSeq" id="WP_150898675.1">
    <property type="nucleotide sequence ID" value="NZ_WAAU01000008.1"/>
</dbReference>
<proteinExistence type="predicted"/>
<gene>
    <name evidence="2" type="ORF">F7018_03855</name>
</gene>
<comment type="caution">
    <text evidence="2">The sequence shown here is derived from an EMBL/GenBank/DDBJ whole genome shotgun (WGS) entry which is preliminary data.</text>
</comment>
<protein>
    <submittedName>
        <fullName evidence="2">Cupin domain-containing protein</fullName>
    </submittedName>
</protein>
<dbReference type="Pfam" id="PF07883">
    <property type="entry name" value="Cupin_2"/>
    <property type="match status" value="1"/>
</dbReference>
<accession>A0A7J5APB3</accession>
<evidence type="ECO:0000313" key="3">
    <source>
        <dbReference type="Proteomes" id="UP000467305"/>
    </source>
</evidence>
<organism evidence="2 3">
    <name type="scientific">Tenacibaculum aiptasiae</name>
    <dbReference type="NCBI Taxonomy" id="426481"/>
    <lineage>
        <taxon>Bacteria</taxon>
        <taxon>Pseudomonadati</taxon>
        <taxon>Bacteroidota</taxon>
        <taxon>Flavobacteriia</taxon>
        <taxon>Flavobacteriales</taxon>
        <taxon>Flavobacteriaceae</taxon>
        <taxon>Tenacibaculum</taxon>
    </lineage>
</organism>
<dbReference type="OrthoDB" id="9811153at2"/>
<dbReference type="Gene3D" id="2.60.120.10">
    <property type="entry name" value="Jelly Rolls"/>
    <property type="match status" value="1"/>
</dbReference>
<evidence type="ECO:0000313" key="2">
    <source>
        <dbReference type="EMBL" id="KAB1159456.1"/>
    </source>
</evidence>
<reference evidence="2 3" key="1">
    <citation type="submission" date="2019-09" db="EMBL/GenBank/DDBJ databases">
        <authorList>
            <person name="Cao W.R."/>
        </authorList>
    </citation>
    <scope>NUCLEOTIDE SEQUENCE [LARGE SCALE GENOMIC DNA]</scope>
    <source>
        <strain evidence="3">a4</strain>
    </source>
</reference>
<dbReference type="InterPro" id="IPR014710">
    <property type="entry name" value="RmlC-like_jellyroll"/>
</dbReference>
<dbReference type="Proteomes" id="UP000467305">
    <property type="component" value="Unassembled WGS sequence"/>
</dbReference>
<dbReference type="InterPro" id="IPR013096">
    <property type="entry name" value="Cupin_2"/>
</dbReference>
<evidence type="ECO:0000259" key="1">
    <source>
        <dbReference type="Pfam" id="PF07883"/>
    </source>
</evidence>
<dbReference type="InterPro" id="IPR011051">
    <property type="entry name" value="RmlC_Cupin_sf"/>
</dbReference>
<name>A0A7J5APB3_9FLAO</name>
<keyword evidence="3" id="KW-1185">Reference proteome</keyword>